<evidence type="ECO:0000313" key="1">
    <source>
        <dbReference type="EMBL" id="ABQ13527.1"/>
    </source>
</evidence>
<protein>
    <submittedName>
        <fullName evidence="1">Uncharacterized protein</fullName>
    </submittedName>
</protein>
<proteinExistence type="predicted"/>
<dbReference type="EMBL" id="CP000513">
    <property type="protein sequence ID" value="ABQ13527.1"/>
    <property type="molecule type" value="Genomic_DNA"/>
</dbReference>
<accession>A5EVE7</accession>
<keyword evidence="2" id="KW-1185">Reference proteome</keyword>
<dbReference type="KEGG" id="dno:DNO_0588"/>
<dbReference type="Proteomes" id="UP000000248">
    <property type="component" value="Chromosome"/>
</dbReference>
<sequence>MKTLLIESVEHPSLTQIHDGLRHATGTCEVYTLTSDHLENMERFFQRFIRLEQYDRIVLQLSQQIIYEQSPFLRQLPYICFLSFNEVFTSADRHRLMQNMNVMPWARLISDDFSIIKWQMECGHDAHWLKPIYNPSTYPLPRKPSAELTCYIYEPSGRFYEMRGRQLSAMAMKTLEIADVGDELALLGNGDLFVCLPEYIEDSSRLIIRAMAYGAVVITLDPGSEQRLRYGWQNTRNCIFVSKVEEIIPMLGVLSDQKETRLEIAAEAKKHIENFYPFTVGQMLGAVLLKPIRKAADYPRKTRVFGFEI</sequence>
<dbReference type="STRING" id="246195.DNO_0588"/>
<gene>
    <name evidence="1" type="ordered locus">DNO_0588</name>
</gene>
<dbReference type="RefSeq" id="WP_012030922.1">
    <property type="nucleotide sequence ID" value="NC_009446.1"/>
</dbReference>
<reference evidence="1 2" key="1">
    <citation type="journal article" date="2007" name="Nat. Biotechnol.">
        <title>Genome sequence and identification of candidate vaccine antigens from the animal pathogen Dichelobacter nodosus.</title>
        <authorList>
            <person name="Myers G.S."/>
            <person name="Parker D."/>
            <person name="Al-Hasani K."/>
            <person name="Kennan R.M."/>
            <person name="Seemann T."/>
            <person name="Ren Q."/>
            <person name="Badger J.H."/>
            <person name="Selengut J.D."/>
            <person name="Deboy R.T."/>
            <person name="Tettelin H."/>
            <person name="Boyce J.D."/>
            <person name="McCarl V.P."/>
            <person name="Han X."/>
            <person name="Nelson W.C."/>
            <person name="Madupu R."/>
            <person name="Mohamoud Y."/>
            <person name="Holley T."/>
            <person name="Fedorova N."/>
            <person name="Khouri H."/>
            <person name="Bottomley S.P."/>
            <person name="Whittington R.J."/>
            <person name="Adler B."/>
            <person name="Songer J.G."/>
            <person name="Rood J.I."/>
            <person name="Paulsen I.T."/>
        </authorList>
    </citation>
    <scope>NUCLEOTIDE SEQUENCE [LARGE SCALE GENOMIC DNA]</scope>
    <source>
        <strain evidence="1 2">VCS1703A</strain>
    </source>
</reference>
<dbReference type="AlphaFoldDB" id="A5EVE7"/>
<evidence type="ECO:0000313" key="2">
    <source>
        <dbReference type="Proteomes" id="UP000000248"/>
    </source>
</evidence>
<name>A5EVE7_DICNV</name>
<dbReference type="HOGENOM" id="CLU_899358_0_0_6"/>
<dbReference type="OrthoDB" id="7067386at2"/>
<organism evidence="1 2">
    <name type="scientific">Dichelobacter nodosus (strain VCS1703A)</name>
    <dbReference type="NCBI Taxonomy" id="246195"/>
    <lineage>
        <taxon>Bacteria</taxon>
        <taxon>Pseudomonadati</taxon>
        <taxon>Pseudomonadota</taxon>
        <taxon>Gammaproteobacteria</taxon>
        <taxon>Cardiobacteriales</taxon>
        <taxon>Cardiobacteriaceae</taxon>
        <taxon>Dichelobacter</taxon>
    </lineage>
</organism>
<dbReference type="eggNOG" id="COG0438">
    <property type="taxonomic scope" value="Bacteria"/>
</dbReference>